<dbReference type="InterPro" id="IPR036812">
    <property type="entry name" value="NAD(P)_OxRdtase_dom_sf"/>
</dbReference>
<comment type="caution">
    <text evidence="2">The sequence shown here is derived from an EMBL/GenBank/DDBJ whole genome shotgun (WGS) entry which is preliminary data.</text>
</comment>
<dbReference type="SUPFAM" id="SSF51430">
    <property type="entry name" value="NAD(P)-linked oxidoreductase"/>
    <property type="match status" value="1"/>
</dbReference>
<evidence type="ECO:0000313" key="2">
    <source>
        <dbReference type="EMBL" id="MFD1189886.1"/>
    </source>
</evidence>
<dbReference type="Proteomes" id="UP001597216">
    <property type="component" value="Unassembled WGS sequence"/>
</dbReference>
<dbReference type="RefSeq" id="WP_374345138.1">
    <property type="nucleotide sequence ID" value="NZ_JBHTLQ010000007.1"/>
</dbReference>
<gene>
    <name evidence="2" type="ORF">ACFQ27_04780</name>
</gene>
<evidence type="ECO:0000259" key="1">
    <source>
        <dbReference type="Pfam" id="PF00248"/>
    </source>
</evidence>
<keyword evidence="3" id="KW-1185">Reference proteome</keyword>
<dbReference type="EMBL" id="JBHTLQ010000007">
    <property type="protein sequence ID" value="MFD1189886.1"/>
    <property type="molecule type" value="Genomic_DNA"/>
</dbReference>
<dbReference type="Pfam" id="PF00248">
    <property type="entry name" value="Aldo_ket_red"/>
    <property type="match status" value="1"/>
</dbReference>
<sequence length="295" mass="31761">MRYRPFGATGKAVSAVSLLLREAPNMATPQAWRALAFSAMESGVNAFELSAGSDIMSMGVGEALRAVERRLIFLAWRIRGDGHKPVTADAISASVRNGLQKTGAGYFDLLVMDEHAFAHLEPSARTYLDDLRAGGLALQLGVSGDGPAIDTCISSAGFDVLITPFNLTSDWQARRRIREASAKDMVIVASDPFPSVLRNRGPTPAKTSLLGRRIEPLAGAGTYAFLHETPGWTPEEVCIAYALTEPAFASIQLEAFRAETIDRLAAVPDRDLPTGVAAQIEMARFGSEQEGRRRA</sequence>
<dbReference type="Gene3D" id="3.20.20.100">
    <property type="entry name" value="NADP-dependent oxidoreductase domain"/>
    <property type="match status" value="1"/>
</dbReference>
<name>A0ABW3T0H8_9CAUL</name>
<protein>
    <submittedName>
        <fullName evidence="2">Aldo/keto reductase</fullName>
    </submittedName>
</protein>
<organism evidence="2 3">
    <name type="scientific">Phenylobacterium conjunctum</name>
    <dbReference type="NCBI Taxonomy" id="1298959"/>
    <lineage>
        <taxon>Bacteria</taxon>
        <taxon>Pseudomonadati</taxon>
        <taxon>Pseudomonadota</taxon>
        <taxon>Alphaproteobacteria</taxon>
        <taxon>Caulobacterales</taxon>
        <taxon>Caulobacteraceae</taxon>
        <taxon>Phenylobacterium</taxon>
    </lineage>
</organism>
<feature type="domain" description="NADP-dependent oxidoreductase" evidence="1">
    <location>
        <begin position="60"/>
        <end position="281"/>
    </location>
</feature>
<reference evidence="3" key="1">
    <citation type="journal article" date="2019" name="Int. J. Syst. Evol. Microbiol.">
        <title>The Global Catalogue of Microorganisms (GCM) 10K type strain sequencing project: providing services to taxonomists for standard genome sequencing and annotation.</title>
        <authorList>
            <consortium name="The Broad Institute Genomics Platform"/>
            <consortium name="The Broad Institute Genome Sequencing Center for Infectious Disease"/>
            <person name="Wu L."/>
            <person name="Ma J."/>
        </authorList>
    </citation>
    <scope>NUCLEOTIDE SEQUENCE [LARGE SCALE GENOMIC DNA]</scope>
    <source>
        <strain evidence="3">CCUG 55074</strain>
    </source>
</reference>
<accession>A0ABW3T0H8</accession>
<proteinExistence type="predicted"/>
<dbReference type="InterPro" id="IPR023210">
    <property type="entry name" value="NADP_OxRdtase_dom"/>
</dbReference>
<evidence type="ECO:0000313" key="3">
    <source>
        <dbReference type="Proteomes" id="UP001597216"/>
    </source>
</evidence>